<evidence type="ECO:0000256" key="5">
    <source>
        <dbReference type="ARBA" id="ARBA00022475"/>
    </source>
</evidence>
<keyword evidence="13" id="KW-1185">Reference proteome</keyword>
<dbReference type="InterPro" id="IPR036429">
    <property type="entry name" value="SpoA-like_sf"/>
</dbReference>
<reference evidence="13" key="1">
    <citation type="submission" date="2016-11" db="EMBL/GenBank/DDBJ databases">
        <title>Mesorhizobium oceanicum sp. nov., isolated from deep seawater in South China Sea.</title>
        <authorList>
            <person name="Fu G.-Y."/>
        </authorList>
    </citation>
    <scope>NUCLEOTIDE SEQUENCE [LARGE SCALE GENOMIC DNA]</scope>
    <source>
        <strain evidence="13">B7</strain>
    </source>
</reference>
<dbReference type="SUPFAM" id="SSF101801">
    <property type="entry name" value="Surface presentation of antigens (SPOA)"/>
    <property type="match status" value="1"/>
</dbReference>
<name>A0A1L3SW16_9HYPH</name>
<dbReference type="Gene3D" id="3.40.1550.10">
    <property type="entry name" value="CheC-like"/>
    <property type="match status" value="1"/>
</dbReference>
<dbReference type="GO" id="GO:0071978">
    <property type="term" value="P:bacterial-type flagellum-dependent swarming motility"/>
    <property type="evidence" value="ECO:0007669"/>
    <property type="project" value="TreeGrafter"/>
</dbReference>
<keyword evidence="9" id="KW-0975">Bacterial flagellum</keyword>
<dbReference type="PANTHER" id="PTHR30034:SF6">
    <property type="entry name" value="YOP PROTEINS TRANSLOCATION PROTEIN Q"/>
    <property type="match status" value="1"/>
</dbReference>
<dbReference type="OrthoDB" id="8273530at2"/>
<dbReference type="AlphaFoldDB" id="A0A1L3SW16"/>
<protein>
    <recommendedName>
        <fullName evidence="4">Flagellar motor switch protein FliM</fullName>
    </recommendedName>
</protein>
<comment type="function">
    <text evidence="10">FliM is one of three proteins (FliG, FliN, FliM) that forms the rotor-mounted switch complex (C ring), located at the base of the basal body. This complex interacts with the CheY and CheZ chemotaxis proteins, in addition to contacting components of the motor that determine the direction of flagellar rotation.</text>
</comment>
<proteinExistence type="inferred from homology"/>
<accession>A0A1L3SW16</accession>
<evidence type="ECO:0000256" key="6">
    <source>
        <dbReference type="ARBA" id="ARBA00022500"/>
    </source>
</evidence>
<keyword evidence="5" id="KW-1003">Cell membrane</keyword>
<evidence type="ECO:0000256" key="3">
    <source>
        <dbReference type="ARBA" id="ARBA00011049"/>
    </source>
</evidence>
<evidence type="ECO:0000256" key="9">
    <source>
        <dbReference type="ARBA" id="ARBA00023143"/>
    </source>
</evidence>
<dbReference type="GO" id="GO:0050918">
    <property type="term" value="P:positive chemotaxis"/>
    <property type="evidence" value="ECO:0007669"/>
    <property type="project" value="TreeGrafter"/>
</dbReference>
<evidence type="ECO:0000256" key="7">
    <source>
        <dbReference type="ARBA" id="ARBA00022779"/>
    </source>
</evidence>
<evidence type="ECO:0000256" key="8">
    <source>
        <dbReference type="ARBA" id="ARBA00023136"/>
    </source>
</evidence>
<dbReference type="RefSeq" id="WP_072607084.1">
    <property type="nucleotide sequence ID" value="NZ_CP018171.1"/>
</dbReference>
<dbReference type="GO" id="GO:0005886">
    <property type="term" value="C:plasma membrane"/>
    <property type="evidence" value="ECO:0007669"/>
    <property type="project" value="UniProtKB-SubCell"/>
</dbReference>
<dbReference type="EMBL" id="CP018171">
    <property type="protein sequence ID" value="APH73617.1"/>
    <property type="molecule type" value="Genomic_DNA"/>
</dbReference>
<evidence type="ECO:0000256" key="2">
    <source>
        <dbReference type="ARBA" id="ARBA00004202"/>
    </source>
</evidence>
<evidence type="ECO:0000256" key="4">
    <source>
        <dbReference type="ARBA" id="ARBA00021898"/>
    </source>
</evidence>
<dbReference type="InterPro" id="IPR001543">
    <property type="entry name" value="FliN-like_C"/>
</dbReference>
<keyword evidence="8" id="KW-0472">Membrane</keyword>
<evidence type="ECO:0000313" key="13">
    <source>
        <dbReference type="Proteomes" id="UP000182840"/>
    </source>
</evidence>
<dbReference type="Gene3D" id="2.30.330.10">
    <property type="entry name" value="SpoA-like"/>
    <property type="match status" value="1"/>
</dbReference>
<dbReference type="GO" id="GO:0009425">
    <property type="term" value="C:bacterial-type flagellum basal body"/>
    <property type="evidence" value="ECO:0007669"/>
    <property type="project" value="UniProtKB-SubCell"/>
</dbReference>
<feature type="domain" description="Flagellar motor switch protein FliN-like C-terminal" evidence="11">
    <location>
        <begin position="231"/>
        <end position="301"/>
    </location>
</feature>
<comment type="similarity">
    <text evidence="3">Belongs to the FliM family.</text>
</comment>
<keyword evidence="7" id="KW-0283">Flagellar rotation</keyword>
<sequence length="314" mass="33259">MHGSAAPAEGSTSLSIMERLVGATGEPEKVTKSGQILGDQLLKPMRAGLEDAANEAVPFELEKVEVDRISEIVAASGPHDAVTLAASGVSPDALLIRIEEQAVAIIVNVLFGAEPETGAGRLGRDLSPVEVEVANLVCRLLAASFNAVSPPAQQLKLPLPPVISGDVLRSTALRDGPAVRIDYTVGAEPETGRISLYLPQRVILRRGKDEAADPMATDAQSSEWKARFNDEVMRARVKLEATMPVGKMSLGAISALRTGQVIELSRTAPTETLLSAKNKLLFVCEFGRLEQNYTVRIKGPVDSENDAGGGLPLP</sequence>
<comment type="subcellular location">
    <subcellularLocation>
        <location evidence="1">Bacterial flagellum basal body</location>
    </subcellularLocation>
    <subcellularLocation>
        <location evidence="2">Cell membrane</location>
        <topology evidence="2">Peripheral membrane protein</topology>
    </subcellularLocation>
</comment>
<organism evidence="12 13">
    <name type="scientific">Aquibium oceanicum</name>
    <dbReference type="NCBI Taxonomy" id="1670800"/>
    <lineage>
        <taxon>Bacteria</taxon>
        <taxon>Pseudomonadati</taxon>
        <taxon>Pseudomonadota</taxon>
        <taxon>Alphaproteobacteria</taxon>
        <taxon>Hyphomicrobiales</taxon>
        <taxon>Phyllobacteriaceae</taxon>
        <taxon>Aquibium</taxon>
    </lineage>
</organism>
<dbReference type="PANTHER" id="PTHR30034">
    <property type="entry name" value="FLAGELLAR MOTOR SWITCH PROTEIN FLIM"/>
    <property type="match status" value="1"/>
</dbReference>
<dbReference type="Pfam" id="PF01052">
    <property type="entry name" value="FliMN_C"/>
    <property type="match status" value="1"/>
</dbReference>
<dbReference type="Proteomes" id="UP000182840">
    <property type="component" value="Chromosome"/>
</dbReference>
<dbReference type="InterPro" id="IPR028976">
    <property type="entry name" value="CheC-like_sf"/>
</dbReference>
<evidence type="ECO:0000256" key="1">
    <source>
        <dbReference type="ARBA" id="ARBA00004117"/>
    </source>
</evidence>
<dbReference type="STRING" id="1670800.BSQ44_21230"/>
<keyword evidence="6" id="KW-0145">Chemotaxis</keyword>
<evidence type="ECO:0000259" key="11">
    <source>
        <dbReference type="Pfam" id="PF01052"/>
    </source>
</evidence>
<dbReference type="KEGG" id="meso:BSQ44_21230"/>
<gene>
    <name evidence="12" type="ORF">BSQ44_21230</name>
</gene>
<evidence type="ECO:0000313" key="12">
    <source>
        <dbReference type="EMBL" id="APH73617.1"/>
    </source>
</evidence>
<evidence type="ECO:0000256" key="10">
    <source>
        <dbReference type="ARBA" id="ARBA00025044"/>
    </source>
</evidence>